<dbReference type="InterPro" id="IPR050888">
    <property type="entry name" value="ZnF_C2H2-type_TF"/>
</dbReference>
<reference evidence="10" key="2">
    <citation type="submission" date="2022-10" db="EMBL/GenBank/DDBJ databases">
        <authorList>
            <consortium name="ENA_rothamsted_submissions"/>
            <consortium name="culmorum"/>
            <person name="King R."/>
        </authorList>
    </citation>
    <scope>NUCLEOTIDE SEQUENCE</scope>
</reference>
<dbReference type="SMART" id="SM00355">
    <property type="entry name" value="ZnF_C2H2"/>
    <property type="match status" value="23"/>
</dbReference>
<protein>
    <recommendedName>
        <fullName evidence="9">C2H2-type domain-containing protein</fullName>
    </recommendedName>
</protein>
<dbReference type="InterPro" id="IPR013087">
    <property type="entry name" value="Znf_C2H2_type"/>
</dbReference>
<name>A0A9P0N9W8_APHGO</name>
<feature type="domain" description="C2H2-type" evidence="9">
    <location>
        <begin position="1514"/>
        <end position="1541"/>
    </location>
</feature>
<feature type="region of interest" description="Disordered" evidence="8">
    <location>
        <begin position="136"/>
        <end position="174"/>
    </location>
</feature>
<keyword evidence="6" id="KW-0539">Nucleus</keyword>
<reference evidence="10" key="1">
    <citation type="submission" date="2022-02" db="EMBL/GenBank/DDBJ databases">
        <authorList>
            <person name="King R."/>
        </authorList>
    </citation>
    <scope>NUCLEOTIDE SEQUENCE</scope>
</reference>
<feature type="region of interest" description="Disordered" evidence="8">
    <location>
        <begin position="2744"/>
        <end position="2767"/>
    </location>
</feature>
<evidence type="ECO:0000256" key="6">
    <source>
        <dbReference type="ARBA" id="ARBA00023242"/>
    </source>
</evidence>
<accession>A0A9P0N9W8</accession>
<feature type="region of interest" description="Disordered" evidence="8">
    <location>
        <begin position="817"/>
        <end position="844"/>
    </location>
</feature>
<dbReference type="Gene3D" id="3.30.160.60">
    <property type="entry name" value="Classic Zinc Finger"/>
    <property type="match status" value="2"/>
</dbReference>
<evidence type="ECO:0000259" key="9">
    <source>
        <dbReference type="PROSITE" id="PS50157"/>
    </source>
</evidence>
<dbReference type="GO" id="GO:0008270">
    <property type="term" value="F:zinc ion binding"/>
    <property type="evidence" value="ECO:0007669"/>
    <property type="project" value="UniProtKB-KW"/>
</dbReference>
<feature type="region of interest" description="Disordered" evidence="8">
    <location>
        <begin position="1026"/>
        <end position="1058"/>
    </location>
</feature>
<keyword evidence="2" id="KW-0479">Metal-binding</keyword>
<dbReference type="PROSITE" id="PS50157">
    <property type="entry name" value="ZINC_FINGER_C2H2_2"/>
    <property type="match status" value="4"/>
</dbReference>
<dbReference type="PANTHER" id="PTHR24406">
    <property type="entry name" value="TRANSCRIPTIONAL REPRESSOR CTCFL-RELATED"/>
    <property type="match status" value="1"/>
</dbReference>
<evidence type="ECO:0000256" key="1">
    <source>
        <dbReference type="ARBA" id="ARBA00004123"/>
    </source>
</evidence>
<dbReference type="GO" id="GO:0005634">
    <property type="term" value="C:nucleus"/>
    <property type="evidence" value="ECO:0007669"/>
    <property type="project" value="UniProtKB-SubCell"/>
</dbReference>
<feature type="compositionally biased region" description="Low complexity" evidence="8">
    <location>
        <begin position="1026"/>
        <end position="1037"/>
    </location>
</feature>
<dbReference type="InterPro" id="IPR036236">
    <property type="entry name" value="Znf_C2H2_sf"/>
</dbReference>
<evidence type="ECO:0000256" key="3">
    <source>
        <dbReference type="ARBA" id="ARBA00022737"/>
    </source>
</evidence>
<evidence type="ECO:0000256" key="7">
    <source>
        <dbReference type="PROSITE-ProRule" id="PRU00042"/>
    </source>
</evidence>
<comment type="subcellular location">
    <subcellularLocation>
        <location evidence="1">Nucleus</location>
    </subcellularLocation>
</comment>
<feature type="compositionally biased region" description="Acidic residues" evidence="8">
    <location>
        <begin position="997"/>
        <end position="1008"/>
    </location>
</feature>
<feature type="domain" description="C2H2-type" evidence="9">
    <location>
        <begin position="2144"/>
        <end position="2173"/>
    </location>
</feature>
<evidence type="ECO:0000256" key="4">
    <source>
        <dbReference type="ARBA" id="ARBA00022771"/>
    </source>
</evidence>
<keyword evidence="4 7" id="KW-0863">Zinc-finger</keyword>
<keyword evidence="5" id="KW-0862">Zinc</keyword>
<feature type="compositionally biased region" description="Basic and acidic residues" evidence="8">
    <location>
        <begin position="828"/>
        <end position="844"/>
    </location>
</feature>
<organism evidence="10 11">
    <name type="scientific">Aphis gossypii</name>
    <name type="common">Cotton aphid</name>
    <dbReference type="NCBI Taxonomy" id="80765"/>
    <lineage>
        <taxon>Eukaryota</taxon>
        <taxon>Metazoa</taxon>
        <taxon>Ecdysozoa</taxon>
        <taxon>Arthropoda</taxon>
        <taxon>Hexapoda</taxon>
        <taxon>Insecta</taxon>
        <taxon>Pterygota</taxon>
        <taxon>Neoptera</taxon>
        <taxon>Paraneoptera</taxon>
        <taxon>Hemiptera</taxon>
        <taxon>Sternorrhyncha</taxon>
        <taxon>Aphidomorpha</taxon>
        <taxon>Aphidoidea</taxon>
        <taxon>Aphididae</taxon>
        <taxon>Aphidini</taxon>
        <taxon>Aphis</taxon>
        <taxon>Aphis</taxon>
    </lineage>
</organism>
<evidence type="ECO:0000256" key="8">
    <source>
        <dbReference type="SAM" id="MobiDB-lite"/>
    </source>
</evidence>
<feature type="compositionally biased region" description="Basic residues" evidence="8">
    <location>
        <begin position="974"/>
        <end position="991"/>
    </location>
</feature>
<keyword evidence="11" id="KW-1185">Reference proteome</keyword>
<evidence type="ECO:0000256" key="2">
    <source>
        <dbReference type="ARBA" id="ARBA00022723"/>
    </source>
</evidence>
<gene>
    <name evidence="10" type="ORF">APHIGO_LOCUS1861</name>
</gene>
<evidence type="ECO:0000256" key="5">
    <source>
        <dbReference type="ARBA" id="ARBA00022833"/>
    </source>
</evidence>
<evidence type="ECO:0000313" key="10">
    <source>
        <dbReference type="EMBL" id="CAH1712110.1"/>
    </source>
</evidence>
<proteinExistence type="predicted"/>
<keyword evidence="3" id="KW-0677">Repeat</keyword>
<sequence>MGGADGPPPKDADRSSSNDGPVPEDDPNHFDKLLTHLRSFLPFLTKVIDSSELLEIQPDHVTKLQCLYELVDNKRLSPDRLKTCKKVFYDLYDSYSNLLNYYLPEDFKTSWMKETKLNDNEQEISSEVKYTFNKSIQNQNSKSEPSNNLSVPSTSNDNMENNQPDSLKDLTSNNENTIDKNVTMSESPSNQNVLYDTMSKKNDLPEFSDSRLRLNKIIGFAANASIEKLNKSDASVPHSELTTQIFNELINQNNSPVLYKDMLKDINMDDIDVNYVKEVIEGIKKASCVGPVQPPPLPPSDLMDLGASKINIISTAEPNSNEVVTHNTLLSKSTTINRAQSNTEMNKSHNASSSNDTRQKFISALKPGTLIDLENSKVSRTSLHIESLRPAIKANEKSNDIKTSVADIGVPRDPRIRKKSLLSSENSVNSIITHASLISNAQNTFSTNIPTIYTPNMDNSKATLFETRAQEMSGYNGPSPPNHPNSQMLNIPFYSEHNGGSSVQFQNRPLSQNQNRQNRNDFNQFGNSSQMHVIPSHCEPMVKYCEPVPFKVHSNDIVSKRDPRSLKNVPLINKIPFRNYKEYREAKYGKEQNKGLDKNKQMNQAFEKIEKNNTIDSSYNTFGIVNETANIKGFKIPKIKHNEDLIDYNTLKNSKSKMFGSSKNNVDVSKTEKNSIILKNTELKKSNGSKMDTINISHTEKDLEIQISENSNTDIDHKIKTIVNNNSDKDESCPEINPEEITVDIASEVNKDELDSKFEQNNMFVELNKPKRTKKPKKYSKEKEFEKIVKEAVQSSYDDVYGPRTRTRCSLLKKDKTLNTSNVNSPKPKFEKNDLSRNDKKLESGECSKKLDNVSIPNMQDVSEPIEIGHNIISSTSKEQSEVVNSTTTEILYKSRAENIVSSNEINSTADNNPKIDEKLINILKNPKFISLFQDENKMEKLNKLLESSDLNINEDKSKNKDILNEEQIDIDKQKKRKMKKEKRKRKKMKKNLSEESSNEESVNDISDDSNLNQAESIVITKNKNNNLNEFNQGNTNSINIPSHSSTDRHKLKSIKRKKSKESYGNFEILKDKCKPELKNLKIVLAKFDKSIKRSENCNSDISSTGIDIPTNNEPISIEKAHEIKPKKPFYGPLSVKLARQKMEIERKNSKNKQDHKNHIKLTKICDTTGELYSSLMIKQPIVLIRPCINLDEITSKKTVVQNSNISTVIEPNVTVSKPEFKKARLSELDKLHADISEMFDCEAVLNASNIRQCRTNKQIDYVNTNVVSSKKKKASNIEQLDSNNDQNKLICGTENPKNTKKKVKKSTLKLKNKKKGVKKSTAIKTLPPVVVKTAVLNITSNEQSDKLKKKRKGHKKFKKSNRNQLNNVINDSVLYDESELNNVSNNKISTEIIPRVLSEYEFKDKSYFQTADNILECKFCDYKDKGLNIVLHFKDKHSEEEVLPSRLPTNCAEPLILQSIKENFLYQDSQDIKPFCHLGPMNVNYTCVFCQVIFYDYFKFYDHLTGHTGEYRFKCKMCDQIYSNEDDLDKHILEHTDYDKTNGISHLIYPNPISSKIVFGYLCSFCYYVQLDYNNMVKHMELRHFDEDKKSNGYWTVIRISMSMTDKNYIDSPIDFDNLVGCLPPIQVDQVISESNDNEDQIQDLNKVSKQTQAQCDFILSIKKEIIEPMNDEISQFLPISKCSPLSVIEDSPSELSIFENPPNLIIDKNSPKLTFDKNPSESNVDINPPESVIGVNHSKSDIDMNSPESIIGINPPESVISVNHPKSDIDVNSPESVIGVNHPKSDIYVNSSELVIDVNPTESVIDVNPVESVIDVNHPESNIEVNPLETNMLKFLPEQAYQYPTNQTRISTEASDIDNFEITLKGNSIKYTLAGLSCELINSMALFKCSILSCSENQFSTVDLNDFHKHINQNHKFVVWDGKCKLCHDNLKLISKKYYIKNALKHLVTHHLVFKNKEQPNHMINPEGLNLNQSLSSTSQDINNTPAMFMKQFANCSVEHNEIENSEQSSHIFGNQCETSVNPDIYHGSNDERVPSLSSSNLNVKSSKKVKGNTYKMNSCVSDSDIEIKTIIELVLPHSEIVLEKGQQIVNNGVPINGIIYLIETDYKKDYDKKVRDLPINVMKTKLAFSEMSILPRLLGLFKCMDRTCTKIFNSKEMFKLHMKLHFSNTEKKKKNQIYNVEQFKMCAYCFKMFDDEESLANHIADKYSFCEYFCPYCFYRAYSASHVLVHQTLIHTKIPKHYTIKLECDYGACDYPKETLFIVDFKKFVLPYKCNVGCCAFSCYLLHEFKDHLNENHQQCDQFCCYICSNKDDAAGYYALQPSVMISHFKLHNLNRYQCIFCLFGSEIINPMIKHLALEHFEYEPLCLERSTVSDDCDSKNIKNLKILRLNKVIENGMIEIINLPADIFSLPEVLPLKSKKRPIECPDALSVAMKSARIEGSQLSDTIVITVPDSAQMGESSTPLSLNIDNEFIMIDDVNQNDMQESLKINRIWSESKNKEKEPKVSSTDDIIVIEDEDDLLEKEELESSTKRTCLEQEESINGSIKVKRVAFPIIELDKLFFCKECEKVFSNGDIYYSHLNVCPSWDSVAGRKCMYCVKVFKTTLNMTEHIKLHGPDRFKCYLCDLNLPSQRAITHHMKHSHKITNIDFVPEHPDLTDLDKDVFIVLENKKIELKEQKINNLLKCIKCPFKGNTNKIIMSHMKAVHNDEENVNCKDISYDKIMQEQPNDTNNLVNSLIPQQNEQQSPSLKRKRSTNFGNQKVPLKEKPITKDKTKNLCFSPDTIDSIPKSHIFSDPISCSLCTYNTKVRSNLVIHLNGHKKGQDNTTKEIVNPVPSIGKSELMFDKMINLSASSFDAMNTEKMKRDELDKKIVEVAPDDNINTEIFPKFIPKNMRYKCSIPLCDYTGLTEERLKTHISVLHSSYECYTCPHCLPPCETSKIVEHLMHHGENLYKCQYCDYIDFNRVEMKTHMRNTHLSEISNSVQSNIIVIRQTLPVDDSFDRGRSKVPSNVPQWICNICSTGLRYTENEITSHILMAHNISNMFKCPMCQFENKDDNPSIFEEHYKSEHPSVAVQCLRVFEMISDKEEWHKPLKGAENFLEQQALESIEPTLVPPTCRGIPVESSPLKMNNKFRGTSKSPKSATKSSSFQPHKQKTLINSFNKNDKLGAISSNGHFVCPKCNVFETINIELFREHLYKEVNYKTWKCLKCFEISDSPKKMAWHVKKHGIGSKYEKIEDGEKLKWVDRVIGHQFFLLTELNKNSKAKHIKSVESCKTVIVNNKRTSNSPNKVSINSIYVIL</sequence>
<feature type="region of interest" description="Disordered" evidence="8">
    <location>
        <begin position="973"/>
        <end position="1009"/>
    </location>
</feature>
<dbReference type="PROSITE" id="PS00028">
    <property type="entry name" value="ZINC_FINGER_C2H2_1"/>
    <property type="match status" value="5"/>
</dbReference>
<evidence type="ECO:0000313" key="11">
    <source>
        <dbReference type="Proteomes" id="UP001154329"/>
    </source>
</evidence>
<dbReference type="Proteomes" id="UP001154329">
    <property type="component" value="Chromosome 1"/>
</dbReference>
<feature type="domain" description="C2H2-type" evidence="9">
    <location>
        <begin position="2596"/>
        <end position="2623"/>
    </location>
</feature>
<feature type="region of interest" description="Disordered" evidence="8">
    <location>
        <begin position="1"/>
        <end position="28"/>
    </location>
</feature>
<feature type="compositionally biased region" description="Low complexity" evidence="8">
    <location>
        <begin position="3141"/>
        <end position="3153"/>
    </location>
</feature>
<feature type="region of interest" description="Disordered" evidence="8">
    <location>
        <begin position="471"/>
        <end position="507"/>
    </location>
</feature>
<feature type="domain" description="C2H2-type" evidence="9">
    <location>
        <begin position="1486"/>
        <end position="1513"/>
    </location>
</feature>
<dbReference type="SUPFAM" id="SSF57667">
    <property type="entry name" value="beta-beta-alpha zinc fingers"/>
    <property type="match status" value="1"/>
</dbReference>
<dbReference type="EMBL" id="OU899034">
    <property type="protein sequence ID" value="CAH1712110.1"/>
    <property type="molecule type" value="Genomic_DNA"/>
</dbReference>
<feature type="region of interest" description="Disordered" evidence="8">
    <location>
        <begin position="3132"/>
        <end position="3157"/>
    </location>
</feature>